<dbReference type="RefSeq" id="WP_062556400.1">
    <property type="nucleotide sequence ID" value="NZ_CP049249.1"/>
</dbReference>
<dbReference type="AlphaFoldDB" id="A0A7W6PSZ0"/>
<evidence type="ECO:0000259" key="3">
    <source>
        <dbReference type="PROSITE" id="PS50110"/>
    </source>
</evidence>
<name>A0A7W6PSZ0_9HYPH</name>
<dbReference type="Gene3D" id="3.40.50.2300">
    <property type="match status" value="1"/>
</dbReference>
<feature type="modified residue" description="4-aspartylphosphate" evidence="2">
    <location>
        <position position="52"/>
    </location>
</feature>
<organism evidence="4 5">
    <name type="scientific">Rhizobium rhizoryzae</name>
    <dbReference type="NCBI Taxonomy" id="451876"/>
    <lineage>
        <taxon>Bacteria</taxon>
        <taxon>Pseudomonadati</taxon>
        <taxon>Pseudomonadota</taxon>
        <taxon>Alphaproteobacteria</taxon>
        <taxon>Hyphomicrobiales</taxon>
        <taxon>Rhizobiaceae</taxon>
        <taxon>Rhizobium/Agrobacterium group</taxon>
        <taxon>Rhizobium</taxon>
    </lineage>
</organism>
<reference evidence="4 5" key="1">
    <citation type="submission" date="2020-08" db="EMBL/GenBank/DDBJ databases">
        <title>Genomic Encyclopedia of Type Strains, Phase IV (KMG-IV): sequencing the most valuable type-strain genomes for metagenomic binning, comparative biology and taxonomic classification.</title>
        <authorList>
            <person name="Goeker M."/>
        </authorList>
    </citation>
    <scope>NUCLEOTIDE SEQUENCE [LARGE SCALE GENOMIC DNA]</scope>
    <source>
        <strain evidence="4 5">DSM 29514</strain>
    </source>
</reference>
<sequence length="115" mass="12600">MRILVVEDEMLVAMLIEDLLVDLGHQPIGPVMRLEPAIEKAATAEIDMAILDINLAGKRSFPVADRLTERGIPFIFASGYGAAGLEPPYLSAHVLQKPFDLPQLRDALKHIGVDE</sequence>
<dbReference type="InterPro" id="IPR001789">
    <property type="entry name" value="Sig_transdc_resp-reg_receiver"/>
</dbReference>
<dbReference type="Proteomes" id="UP000519897">
    <property type="component" value="Unassembled WGS sequence"/>
</dbReference>
<dbReference type="InterPro" id="IPR011006">
    <property type="entry name" value="CheY-like_superfamily"/>
</dbReference>
<keyword evidence="1 2" id="KW-0597">Phosphoprotein</keyword>
<evidence type="ECO:0000313" key="5">
    <source>
        <dbReference type="Proteomes" id="UP000519897"/>
    </source>
</evidence>
<dbReference type="InterPro" id="IPR050595">
    <property type="entry name" value="Bact_response_regulator"/>
</dbReference>
<dbReference type="EMBL" id="JACIEC010000003">
    <property type="protein sequence ID" value="MBB4144285.1"/>
    <property type="molecule type" value="Genomic_DNA"/>
</dbReference>
<keyword evidence="5" id="KW-1185">Reference proteome</keyword>
<gene>
    <name evidence="4" type="ORF">GGQ72_002842</name>
</gene>
<accession>A0A7W6PSZ0</accession>
<evidence type="ECO:0000256" key="2">
    <source>
        <dbReference type="PROSITE-ProRule" id="PRU00169"/>
    </source>
</evidence>
<feature type="domain" description="Response regulatory" evidence="3">
    <location>
        <begin position="2"/>
        <end position="112"/>
    </location>
</feature>
<dbReference type="Pfam" id="PF00072">
    <property type="entry name" value="Response_reg"/>
    <property type="match status" value="1"/>
</dbReference>
<dbReference type="SMART" id="SM00448">
    <property type="entry name" value="REC"/>
    <property type="match status" value="1"/>
</dbReference>
<dbReference type="GO" id="GO:0000160">
    <property type="term" value="P:phosphorelay signal transduction system"/>
    <property type="evidence" value="ECO:0007669"/>
    <property type="project" value="InterPro"/>
</dbReference>
<dbReference type="SUPFAM" id="SSF52172">
    <property type="entry name" value="CheY-like"/>
    <property type="match status" value="1"/>
</dbReference>
<evidence type="ECO:0000313" key="4">
    <source>
        <dbReference type="EMBL" id="MBB4144285.1"/>
    </source>
</evidence>
<dbReference type="PANTHER" id="PTHR44591">
    <property type="entry name" value="STRESS RESPONSE REGULATOR PROTEIN 1"/>
    <property type="match status" value="1"/>
</dbReference>
<evidence type="ECO:0000256" key="1">
    <source>
        <dbReference type="ARBA" id="ARBA00022553"/>
    </source>
</evidence>
<protein>
    <submittedName>
        <fullName evidence="4">CheY-like chemotaxis protein</fullName>
    </submittedName>
</protein>
<dbReference type="PROSITE" id="PS50110">
    <property type="entry name" value="RESPONSE_REGULATORY"/>
    <property type="match status" value="1"/>
</dbReference>
<dbReference type="PANTHER" id="PTHR44591:SF24">
    <property type="entry name" value="PROTEIN-GLUTAMATE METHYLESTERASE_PROTEIN-GLUTAMINE GLUTAMINASE 1"/>
    <property type="match status" value="1"/>
</dbReference>
<comment type="caution">
    <text evidence="4">The sequence shown here is derived from an EMBL/GenBank/DDBJ whole genome shotgun (WGS) entry which is preliminary data.</text>
</comment>
<proteinExistence type="predicted"/>